<proteinExistence type="predicted"/>
<evidence type="ECO:0000256" key="2">
    <source>
        <dbReference type="ARBA" id="ARBA00022679"/>
    </source>
</evidence>
<evidence type="ECO:0000256" key="4">
    <source>
        <dbReference type="ARBA" id="ARBA00022932"/>
    </source>
</evidence>
<dbReference type="PANTHER" id="PTHR45861">
    <property type="entry name" value="DNA POLYMERASE ALPHA CATALYTIC SUBUNIT"/>
    <property type="match status" value="1"/>
</dbReference>
<comment type="caution">
    <text evidence="6">The sequence shown here is derived from an EMBL/GenBank/DDBJ whole genome shotgun (WGS) entry which is preliminary data.</text>
</comment>
<keyword evidence="2" id="KW-0808">Transferase</keyword>
<dbReference type="GO" id="GO:0003697">
    <property type="term" value="F:single-stranded DNA binding"/>
    <property type="evidence" value="ECO:0007669"/>
    <property type="project" value="TreeGrafter"/>
</dbReference>
<keyword evidence="4" id="KW-0239">DNA-directed DNA polymerase</keyword>
<sequence>MLFLQDKFSCRYIIQEILSNKSKDEIVDNIHSHLISLGEAVTQGKKPLTDYVIYKQLTKNPEDYANEKNLPHVLVALRTNAKGGKKLKMGDTVGYIICLDGSDLPVTQRAYHPDELKSNEALKIDVSYYLTQQIHPVISRLCAPIEGADAAMIAKLLGVFDASKYQSMIKTVEDEEDKFLNPSSLFDDEERFKDCDKLILKCPAPSALKKLSWTVHSERG</sequence>
<dbReference type="GO" id="GO:0006272">
    <property type="term" value="P:leading strand elongation"/>
    <property type="evidence" value="ECO:0007669"/>
    <property type="project" value="TreeGrafter"/>
</dbReference>
<dbReference type="Gene3D" id="1.10.132.60">
    <property type="entry name" value="DNA polymerase family B, C-terminal domain"/>
    <property type="match status" value="1"/>
</dbReference>
<dbReference type="Pfam" id="PF00136">
    <property type="entry name" value="DNA_pol_B"/>
    <property type="match status" value="1"/>
</dbReference>
<dbReference type="EMBL" id="BPLR01010893">
    <property type="protein sequence ID" value="GIY42769.1"/>
    <property type="molecule type" value="Genomic_DNA"/>
</dbReference>
<feature type="domain" description="DNA-directed DNA polymerase family B multifunctional" evidence="5">
    <location>
        <begin position="11"/>
        <end position="145"/>
    </location>
</feature>
<evidence type="ECO:0000256" key="3">
    <source>
        <dbReference type="ARBA" id="ARBA00022695"/>
    </source>
</evidence>
<dbReference type="SUPFAM" id="SSF56672">
    <property type="entry name" value="DNA/RNA polymerases"/>
    <property type="match status" value="1"/>
</dbReference>
<dbReference type="GO" id="GO:0005658">
    <property type="term" value="C:alpha DNA polymerase:primase complex"/>
    <property type="evidence" value="ECO:0007669"/>
    <property type="project" value="TreeGrafter"/>
</dbReference>
<dbReference type="GO" id="GO:0003688">
    <property type="term" value="F:DNA replication origin binding"/>
    <property type="evidence" value="ECO:0007669"/>
    <property type="project" value="TreeGrafter"/>
</dbReference>
<name>A0AAV4T9A3_CAEEX</name>
<organism evidence="6 7">
    <name type="scientific">Caerostris extrusa</name>
    <name type="common">Bark spider</name>
    <name type="synonym">Caerostris bankana</name>
    <dbReference type="NCBI Taxonomy" id="172846"/>
    <lineage>
        <taxon>Eukaryota</taxon>
        <taxon>Metazoa</taxon>
        <taxon>Ecdysozoa</taxon>
        <taxon>Arthropoda</taxon>
        <taxon>Chelicerata</taxon>
        <taxon>Arachnida</taxon>
        <taxon>Araneae</taxon>
        <taxon>Araneomorphae</taxon>
        <taxon>Entelegynae</taxon>
        <taxon>Araneoidea</taxon>
        <taxon>Araneidae</taxon>
        <taxon>Caerostris</taxon>
    </lineage>
</organism>
<dbReference type="GO" id="GO:0003682">
    <property type="term" value="F:chromatin binding"/>
    <property type="evidence" value="ECO:0007669"/>
    <property type="project" value="TreeGrafter"/>
</dbReference>
<accession>A0AAV4T9A3</accession>
<dbReference type="PANTHER" id="PTHR45861:SF1">
    <property type="entry name" value="DNA POLYMERASE ALPHA CATALYTIC SUBUNIT"/>
    <property type="match status" value="1"/>
</dbReference>
<dbReference type="GO" id="GO:0000166">
    <property type="term" value="F:nucleotide binding"/>
    <property type="evidence" value="ECO:0007669"/>
    <property type="project" value="InterPro"/>
</dbReference>
<protein>
    <recommendedName>
        <fullName evidence="1">DNA-directed DNA polymerase</fullName>
        <ecNumber evidence="1">2.7.7.7</ecNumber>
    </recommendedName>
</protein>
<evidence type="ECO:0000256" key="1">
    <source>
        <dbReference type="ARBA" id="ARBA00012417"/>
    </source>
</evidence>
<dbReference type="InterPro" id="IPR006134">
    <property type="entry name" value="DNA-dir_DNA_pol_B_multi_dom"/>
</dbReference>
<dbReference type="GO" id="GO:1902975">
    <property type="term" value="P:mitotic DNA replication initiation"/>
    <property type="evidence" value="ECO:0007669"/>
    <property type="project" value="TreeGrafter"/>
</dbReference>
<dbReference type="GO" id="GO:0006273">
    <property type="term" value="P:lagging strand elongation"/>
    <property type="evidence" value="ECO:0007669"/>
    <property type="project" value="TreeGrafter"/>
</dbReference>
<dbReference type="InterPro" id="IPR042087">
    <property type="entry name" value="DNA_pol_B_thumb"/>
</dbReference>
<dbReference type="AlphaFoldDB" id="A0AAV4T9A3"/>
<keyword evidence="7" id="KW-1185">Reference proteome</keyword>
<dbReference type="Proteomes" id="UP001054945">
    <property type="component" value="Unassembled WGS sequence"/>
</dbReference>
<dbReference type="InterPro" id="IPR043502">
    <property type="entry name" value="DNA/RNA_pol_sf"/>
</dbReference>
<keyword evidence="3" id="KW-0548">Nucleotidyltransferase</keyword>
<evidence type="ECO:0000313" key="7">
    <source>
        <dbReference type="Proteomes" id="UP001054945"/>
    </source>
</evidence>
<gene>
    <name evidence="6" type="primary">Pola1</name>
    <name evidence="6" type="ORF">CEXT_757461</name>
</gene>
<reference evidence="6 7" key="1">
    <citation type="submission" date="2021-06" db="EMBL/GenBank/DDBJ databases">
        <title>Caerostris extrusa draft genome.</title>
        <authorList>
            <person name="Kono N."/>
            <person name="Arakawa K."/>
        </authorList>
    </citation>
    <scope>NUCLEOTIDE SEQUENCE [LARGE SCALE GENOMIC DNA]</scope>
</reference>
<dbReference type="EC" id="2.7.7.7" evidence="1"/>
<evidence type="ECO:0000259" key="5">
    <source>
        <dbReference type="Pfam" id="PF00136"/>
    </source>
</evidence>
<dbReference type="GO" id="GO:0003887">
    <property type="term" value="F:DNA-directed DNA polymerase activity"/>
    <property type="evidence" value="ECO:0007669"/>
    <property type="project" value="UniProtKB-KW"/>
</dbReference>
<evidence type="ECO:0000313" key="6">
    <source>
        <dbReference type="EMBL" id="GIY42769.1"/>
    </source>
</evidence>